<name>A0AA35VK51_LACSI</name>
<accession>A0AA35VK51</accession>
<dbReference type="EMBL" id="OX465086">
    <property type="protein sequence ID" value="CAI9262452.1"/>
    <property type="molecule type" value="Genomic_DNA"/>
</dbReference>
<dbReference type="GO" id="GO:0008233">
    <property type="term" value="F:peptidase activity"/>
    <property type="evidence" value="ECO:0007669"/>
    <property type="project" value="UniProtKB-KW"/>
</dbReference>
<sequence>MYVVGNTSRLLLSKTLHFPEGDVVDFTVGCSILSSGVPDGIVGFGRGFQSLPIPYRVLVAGADGNGGTIIDYGSTFTTMDNPIYDLVEKEFEIQMYKGNCNRATYAESPEGFRMCYAAIGGRVPMFLELTFHFKGGAKLSLPMADYFSQVEPE</sequence>
<dbReference type="AlphaFoldDB" id="A0AA35VK51"/>
<evidence type="ECO:0000313" key="4">
    <source>
        <dbReference type="EMBL" id="CAI9262452.1"/>
    </source>
</evidence>
<dbReference type="Pfam" id="PF14541">
    <property type="entry name" value="TAXi_C"/>
    <property type="match status" value="1"/>
</dbReference>
<evidence type="ECO:0000256" key="1">
    <source>
        <dbReference type="ARBA" id="ARBA00022670"/>
    </source>
</evidence>
<evidence type="ECO:0000259" key="3">
    <source>
        <dbReference type="Pfam" id="PF14541"/>
    </source>
</evidence>
<reference evidence="4" key="1">
    <citation type="submission" date="2023-04" db="EMBL/GenBank/DDBJ databases">
        <authorList>
            <person name="Vijverberg K."/>
            <person name="Xiong W."/>
            <person name="Schranz E."/>
        </authorList>
    </citation>
    <scope>NUCLEOTIDE SEQUENCE</scope>
</reference>
<dbReference type="PANTHER" id="PTHR47967">
    <property type="entry name" value="OS07G0603500 PROTEIN-RELATED"/>
    <property type="match status" value="1"/>
</dbReference>
<dbReference type="InterPro" id="IPR032799">
    <property type="entry name" value="TAXi_C"/>
</dbReference>
<feature type="domain" description="Xylanase inhibitor C-terminal" evidence="3">
    <location>
        <begin position="49"/>
        <end position="152"/>
    </location>
</feature>
<dbReference type="Proteomes" id="UP001177003">
    <property type="component" value="Chromosome 0"/>
</dbReference>
<dbReference type="SUPFAM" id="SSF50630">
    <property type="entry name" value="Acid proteases"/>
    <property type="match status" value="1"/>
</dbReference>
<dbReference type="GO" id="GO:0006508">
    <property type="term" value="P:proteolysis"/>
    <property type="evidence" value="ECO:0007669"/>
    <property type="project" value="UniProtKB-KW"/>
</dbReference>
<evidence type="ECO:0000313" key="5">
    <source>
        <dbReference type="Proteomes" id="UP001177003"/>
    </source>
</evidence>
<keyword evidence="5" id="KW-1185">Reference proteome</keyword>
<gene>
    <name evidence="4" type="ORF">LSALG_LOCUS3187</name>
</gene>
<keyword evidence="1" id="KW-0645">Protease</keyword>
<organism evidence="4 5">
    <name type="scientific">Lactuca saligna</name>
    <name type="common">Willowleaf lettuce</name>
    <dbReference type="NCBI Taxonomy" id="75948"/>
    <lineage>
        <taxon>Eukaryota</taxon>
        <taxon>Viridiplantae</taxon>
        <taxon>Streptophyta</taxon>
        <taxon>Embryophyta</taxon>
        <taxon>Tracheophyta</taxon>
        <taxon>Spermatophyta</taxon>
        <taxon>Magnoliopsida</taxon>
        <taxon>eudicotyledons</taxon>
        <taxon>Gunneridae</taxon>
        <taxon>Pentapetalae</taxon>
        <taxon>asterids</taxon>
        <taxon>campanulids</taxon>
        <taxon>Asterales</taxon>
        <taxon>Asteraceae</taxon>
        <taxon>Cichorioideae</taxon>
        <taxon>Cichorieae</taxon>
        <taxon>Lactucinae</taxon>
        <taxon>Lactuca</taxon>
    </lineage>
</organism>
<evidence type="ECO:0000256" key="2">
    <source>
        <dbReference type="ARBA" id="ARBA00022801"/>
    </source>
</evidence>
<dbReference type="GO" id="GO:0005576">
    <property type="term" value="C:extracellular region"/>
    <property type="evidence" value="ECO:0007669"/>
    <property type="project" value="TreeGrafter"/>
</dbReference>
<protein>
    <recommendedName>
        <fullName evidence="3">Xylanase inhibitor C-terminal domain-containing protein</fullName>
    </recommendedName>
</protein>
<dbReference type="InterPro" id="IPR021109">
    <property type="entry name" value="Peptidase_aspartic_dom_sf"/>
</dbReference>
<dbReference type="Gene3D" id="2.40.70.10">
    <property type="entry name" value="Acid Proteases"/>
    <property type="match status" value="1"/>
</dbReference>
<dbReference type="PANTHER" id="PTHR47967:SF36">
    <property type="entry name" value="PEPTIDASE A1 DOMAIN-CONTAINING PROTEIN"/>
    <property type="match status" value="1"/>
</dbReference>
<proteinExistence type="predicted"/>
<keyword evidence="2" id="KW-0378">Hydrolase</keyword>
<dbReference type="InterPro" id="IPR051708">
    <property type="entry name" value="Plant_Aspart_Prot_A1"/>
</dbReference>